<protein>
    <submittedName>
        <fullName evidence="1">Uncharacterized protein</fullName>
    </submittedName>
</protein>
<gene>
    <name evidence="1" type="ORF">FJY75_02720</name>
</gene>
<feature type="non-terminal residue" evidence="1">
    <location>
        <position position="56"/>
    </location>
</feature>
<proteinExistence type="predicted"/>
<comment type="caution">
    <text evidence="1">The sequence shown here is derived from an EMBL/GenBank/DDBJ whole genome shotgun (WGS) entry which is preliminary data.</text>
</comment>
<evidence type="ECO:0000313" key="2">
    <source>
        <dbReference type="Proteomes" id="UP000748308"/>
    </source>
</evidence>
<organism evidence="1 2">
    <name type="scientific">Eiseniibacteriota bacterium</name>
    <dbReference type="NCBI Taxonomy" id="2212470"/>
    <lineage>
        <taxon>Bacteria</taxon>
        <taxon>Candidatus Eiseniibacteriota</taxon>
    </lineage>
</organism>
<reference evidence="1" key="1">
    <citation type="submission" date="2019-03" db="EMBL/GenBank/DDBJ databases">
        <title>Lake Tanganyika Metagenome-Assembled Genomes (MAGs).</title>
        <authorList>
            <person name="Tran P."/>
        </authorList>
    </citation>
    <scope>NUCLEOTIDE SEQUENCE</scope>
    <source>
        <strain evidence="1">M_DeepCast_400m_m2_100</strain>
    </source>
</reference>
<accession>A0A938BN11</accession>
<dbReference type="AlphaFoldDB" id="A0A938BN11"/>
<dbReference type="Proteomes" id="UP000748308">
    <property type="component" value="Unassembled WGS sequence"/>
</dbReference>
<sequence>MPGQRIHGSTRKGWTALLLLAALLLPGHAGARWVDLGGGGLEVRLLDSDGARSVIE</sequence>
<evidence type="ECO:0000313" key="1">
    <source>
        <dbReference type="EMBL" id="MBM3316743.1"/>
    </source>
</evidence>
<dbReference type="EMBL" id="VGIY01000037">
    <property type="protein sequence ID" value="MBM3316743.1"/>
    <property type="molecule type" value="Genomic_DNA"/>
</dbReference>
<name>A0A938BN11_UNCEI</name>